<evidence type="ECO:0000313" key="11">
    <source>
        <dbReference type="Proteomes" id="UP000030748"/>
    </source>
</evidence>
<dbReference type="GO" id="GO:0016020">
    <property type="term" value="C:membrane"/>
    <property type="evidence" value="ECO:0007669"/>
    <property type="project" value="UniProtKB-SubCell"/>
</dbReference>
<dbReference type="EMBL" id="KI632003">
    <property type="protein sequence ID" value="EYU25314.1"/>
    <property type="molecule type" value="Genomic_DNA"/>
</dbReference>
<keyword evidence="4" id="KW-0732">Signal</keyword>
<evidence type="ECO:0000256" key="4">
    <source>
        <dbReference type="ARBA" id="ARBA00022729"/>
    </source>
</evidence>
<keyword evidence="8" id="KW-0675">Receptor</keyword>
<dbReference type="STRING" id="4155.A0A022QCF4"/>
<dbReference type="SUPFAM" id="SSF52058">
    <property type="entry name" value="L domain-like"/>
    <property type="match status" value="1"/>
</dbReference>
<dbReference type="Gene3D" id="3.80.10.10">
    <property type="entry name" value="Ribonuclease Inhibitor"/>
    <property type="match status" value="1"/>
</dbReference>
<keyword evidence="6" id="KW-1133">Transmembrane helix</keyword>
<organism evidence="10 11">
    <name type="scientific">Erythranthe guttata</name>
    <name type="common">Yellow monkey flower</name>
    <name type="synonym">Mimulus guttatus</name>
    <dbReference type="NCBI Taxonomy" id="4155"/>
    <lineage>
        <taxon>Eukaryota</taxon>
        <taxon>Viridiplantae</taxon>
        <taxon>Streptophyta</taxon>
        <taxon>Embryophyta</taxon>
        <taxon>Tracheophyta</taxon>
        <taxon>Spermatophyta</taxon>
        <taxon>Magnoliopsida</taxon>
        <taxon>eudicotyledons</taxon>
        <taxon>Gunneridae</taxon>
        <taxon>Pentapetalae</taxon>
        <taxon>asterids</taxon>
        <taxon>lamiids</taxon>
        <taxon>Lamiales</taxon>
        <taxon>Phrymaceae</taxon>
        <taxon>Erythranthe</taxon>
    </lineage>
</organism>
<sequence>MKSLNFIKLEGNNLSSEVPRFVAGLNGFATRCNWFLSTKLNFRGKLPDSIGNLKAMTNLLLCMCNFSGSIRPSLAHLTNVAEIDISYNKFEGSIELNFKDFSI</sequence>
<dbReference type="PANTHER" id="PTHR27000">
    <property type="entry name" value="LEUCINE-RICH REPEAT RECEPTOR-LIKE PROTEIN KINASE FAMILY PROTEIN-RELATED"/>
    <property type="match status" value="1"/>
</dbReference>
<dbReference type="PhylomeDB" id="A0A022QCF4"/>
<dbReference type="Proteomes" id="UP000030748">
    <property type="component" value="Unassembled WGS sequence"/>
</dbReference>
<evidence type="ECO:0000256" key="3">
    <source>
        <dbReference type="ARBA" id="ARBA00022692"/>
    </source>
</evidence>
<evidence type="ECO:0000256" key="2">
    <source>
        <dbReference type="ARBA" id="ARBA00022614"/>
    </source>
</evidence>
<evidence type="ECO:0000256" key="6">
    <source>
        <dbReference type="ARBA" id="ARBA00022989"/>
    </source>
</evidence>
<comment type="subcellular location">
    <subcellularLocation>
        <location evidence="1">Membrane</location>
        <topology evidence="1">Single-pass type I membrane protein</topology>
    </subcellularLocation>
</comment>
<evidence type="ECO:0008006" key="12">
    <source>
        <dbReference type="Google" id="ProtNLM"/>
    </source>
</evidence>
<keyword evidence="9" id="KW-0325">Glycoprotein</keyword>
<keyword evidence="5" id="KW-0677">Repeat</keyword>
<evidence type="ECO:0000256" key="7">
    <source>
        <dbReference type="ARBA" id="ARBA00023136"/>
    </source>
</evidence>
<reference evidence="10 11" key="1">
    <citation type="journal article" date="2013" name="Proc. Natl. Acad. Sci. U.S.A.">
        <title>Fine-scale variation in meiotic recombination in Mimulus inferred from population shotgun sequencing.</title>
        <authorList>
            <person name="Hellsten U."/>
            <person name="Wright K.M."/>
            <person name="Jenkins J."/>
            <person name="Shu S."/>
            <person name="Yuan Y."/>
            <person name="Wessler S.R."/>
            <person name="Schmutz J."/>
            <person name="Willis J.H."/>
            <person name="Rokhsar D.S."/>
        </authorList>
    </citation>
    <scope>NUCLEOTIDE SEQUENCE [LARGE SCALE GENOMIC DNA]</scope>
    <source>
        <strain evidence="11">cv. DUN x IM62</strain>
    </source>
</reference>
<evidence type="ECO:0000256" key="5">
    <source>
        <dbReference type="ARBA" id="ARBA00022737"/>
    </source>
</evidence>
<keyword evidence="2" id="KW-0433">Leucine-rich repeat</keyword>
<proteinExistence type="predicted"/>
<keyword evidence="3" id="KW-0812">Transmembrane</keyword>
<dbReference type="AlphaFoldDB" id="A0A022QCF4"/>
<evidence type="ECO:0000256" key="8">
    <source>
        <dbReference type="ARBA" id="ARBA00023170"/>
    </source>
</evidence>
<name>A0A022QCF4_ERYGU</name>
<evidence type="ECO:0000256" key="1">
    <source>
        <dbReference type="ARBA" id="ARBA00004479"/>
    </source>
</evidence>
<protein>
    <recommendedName>
        <fullName evidence="12">Leucine-rich repeat-containing N-terminal plant-type domain-containing protein</fullName>
    </recommendedName>
</protein>
<dbReference type="InterPro" id="IPR032675">
    <property type="entry name" value="LRR_dom_sf"/>
</dbReference>
<keyword evidence="11" id="KW-1185">Reference proteome</keyword>
<evidence type="ECO:0000256" key="9">
    <source>
        <dbReference type="ARBA" id="ARBA00023180"/>
    </source>
</evidence>
<keyword evidence="7" id="KW-0472">Membrane</keyword>
<accession>A0A022QCF4</accession>
<gene>
    <name evidence="10" type="ORF">MIMGU_mgv11b022238mg</name>
</gene>
<evidence type="ECO:0000313" key="10">
    <source>
        <dbReference type="EMBL" id="EYU25314.1"/>
    </source>
</evidence>